<dbReference type="PANTHER" id="PTHR43877">
    <property type="entry name" value="AMINOALKYLPHOSPHONATE N-ACETYLTRANSFERASE-RELATED-RELATED"/>
    <property type="match status" value="1"/>
</dbReference>
<keyword evidence="1" id="KW-0808">Transferase</keyword>
<dbReference type="Pfam" id="PF00583">
    <property type="entry name" value="Acetyltransf_1"/>
    <property type="match status" value="1"/>
</dbReference>
<feature type="domain" description="N-acetyltransferase" evidence="3">
    <location>
        <begin position="3"/>
        <end position="150"/>
    </location>
</feature>
<dbReference type="SUPFAM" id="SSF55729">
    <property type="entry name" value="Acyl-CoA N-acyltransferases (Nat)"/>
    <property type="match status" value="1"/>
</dbReference>
<reference evidence="4 5" key="1">
    <citation type="submission" date="2023-07" db="EMBL/GenBank/DDBJ databases">
        <title>Sorghum-associated microbial communities from plants grown in Nebraska, USA.</title>
        <authorList>
            <person name="Schachtman D."/>
        </authorList>
    </citation>
    <scope>NUCLEOTIDE SEQUENCE [LARGE SCALE GENOMIC DNA]</scope>
    <source>
        <strain evidence="4 5">DS1607</strain>
    </source>
</reference>
<evidence type="ECO:0000259" key="3">
    <source>
        <dbReference type="PROSITE" id="PS51186"/>
    </source>
</evidence>
<keyword evidence="2" id="KW-0012">Acyltransferase</keyword>
<gene>
    <name evidence="4" type="ORF">J2W36_004637</name>
</gene>
<protein>
    <submittedName>
        <fullName evidence="4">GNAT superfamily N-acetyltransferase</fullName>
    </submittedName>
</protein>
<name>A0ABT9SDT6_9BURK</name>
<dbReference type="Gene3D" id="3.40.630.30">
    <property type="match status" value="1"/>
</dbReference>
<dbReference type="Proteomes" id="UP001226867">
    <property type="component" value="Unassembled WGS sequence"/>
</dbReference>
<proteinExistence type="predicted"/>
<dbReference type="RefSeq" id="WP_307692112.1">
    <property type="nucleotide sequence ID" value="NZ_JAUSRO010000018.1"/>
</dbReference>
<organism evidence="4 5">
    <name type="scientific">Variovorax ginsengisoli</name>
    <dbReference type="NCBI Taxonomy" id="363844"/>
    <lineage>
        <taxon>Bacteria</taxon>
        <taxon>Pseudomonadati</taxon>
        <taxon>Pseudomonadota</taxon>
        <taxon>Betaproteobacteria</taxon>
        <taxon>Burkholderiales</taxon>
        <taxon>Comamonadaceae</taxon>
        <taxon>Variovorax</taxon>
    </lineage>
</organism>
<dbReference type="PROSITE" id="PS51186">
    <property type="entry name" value="GNAT"/>
    <property type="match status" value="1"/>
</dbReference>
<keyword evidence="5" id="KW-1185">Reference proteome</keyword>
<dbReference type="InterPro" id="IPR000182">
    <property type="entry name" value="GNAT_dom"/>
</dbReference>
<dbReference type="CDD" id="cd04301">
    <property type="entry name" value="NAT_SF"/>
    <property type="match status" value="1"/>
</dbReference>
<comment type="caution">
    <text evidence="4">The sequence shown here is derived from an EMBL/GenBank/DDBJ whole genome shotgun (WGS) entry which is preliminary data.</text>
</comment>
<dbReference type="InterPro" id="IPR050832">
    <property type="entry name" value="Bact_Acetyltransf"/>
</dbReference>
<evidence type="ECO:0000256" key="1">
    <source>
        <dbReference type="ARBA" id="ARBA00022679"/>
    </source>
</evidence>
<evidence type="ECO:0000313" key="4">
    <source>
        <dbReference type="EMBL" id="MDP9902360.1"/>
    </source>
</evidence>
<evidence type="ECO:0000256" key="2">
    <source>
        <dbReference type="ARBA" id="ARBA00023315"/>
    </source>
</evidence>
<dbReference type="EMBL" id="JAUSRO010000018">
    <property type="protein sequence ID" value="MDP9902360.1"/>
    <property type="molecule type" value="Genomic_DNA"/>
</dbReference>
<evidence type="ECO:0000313" key="5">
    <source>
        <dbReference type="Proteomes" id="UP001226867"/>
    </source>
</evidence>
<sequence length="151" mass="16641">MKPQFRRATEVDVAAVGLLVRTAYAKWVPVIGREPLPMKANYEAAVRAHLVDLLEVDGALAAVLEMIAEPEWLLIENLAVAPSFQRQGLAGILLARAADTAQALGLKGLRLFTNKKFESNVDLYLRHGFTVDREEPFMGGFTVYMSKALVT</sequence>
<accession>A0ABT9SDT6</accession>
<dbReference type="InterPro" id="IPR016181">
    <property type="entry name" value="Acyl_CoA_acyltransferase"/>
</dbReference>